<dbReference type="RefSeq" id="WP_070073595.1">
    <property type="nucleotide sequence ID" value="NZ_CP017448.1"/>
</dbReference>
<keyword evidence="9" id="KW-1185">Reference proteome</keyword>
<evidence type="ECO:0000313" key="8">
    <source>
        <dbReference type="EMBL" id="AOV18065.1"/>
    </source>
</evidence>
<comment type="function">
    <text evidence="6">Part of an energy-coupled inorganic carbon pump.</text>
</comment>
<keyword evidence="2 6" id="KW-1003">Cell membrane</keyword>
<dbReference type="PANTHER" id="PTHR38344:SF1">
    <property type="entry name" value="INORGANIC CARBON TRANSPORTER SUBUNIT DABA-RELATED"/>
    <property type="match status" value="1"/>
</dbReference>
<accession>A0A1D8KAU1</accession>
<evidence type="ECO:0000256" key="5">
    <source>
        <dbReference type="ARBA" id="ARBA00023136"/>
    </source>
</evidence>
<dbReference type="KEGG" id="aaeo:BJI67_14225"/>
<comment type="subunit">
    <text evidence="6">Forms a complex with DabB.</text>
</comment>
<comment type="cofactor">
    <cofactor evidence="6">
        <name>Zn(2+)</name>
        <dbReference type="ChEBI" id="CHEBI:29105"/>
    </cofactor>
</comment>
<name>A0A1D8KAU1_9GAMM</name>
<feature type="region of interest" description="Disordered" evidence="7">
    <location>
        <begin position="1019"/>
        <end position="1040"/>
    </location>
</feature>
<evidence type="ECO:0000256" key="1">
    <source>
        <dbReference type="ARBA" id="ARBA00022448"/>
    </source>
</evidence>
<evidence type="ECO:0000256" key="6">
    <source>
        <dbReference type="HAMAP-Rule" id="MF_01871"/>
    </source>
</evidence>
<dbReference type="AlphaFoldDB" id="A0A1D8KAU1"/>
<keyword evidence="4 6" id="KW-0862">Zinc</keyword>
<dbReference type="PANTHER" id="PTHR38344">
    <property type="entry name" value="UPF0753 PROTEIN AQ_863"/>
    <property type="match status" value="1"/>
</dbReference>
<evidence type="ECO:0000313" key="9">
    <source>
        <dbReference type="Proteomes" id="UP000095342"/>
    </source>
</evidence>
<keyword evidence="1 6" id="KW-0813">Transport</keyword>
<evidence type="ECO:0000256" key="2">
    <source>
        <dbReference type="ARBA" id="ARBA00022475"/>
    </source>
</evidence>
<dbReference type="HAMAP" id="MF_01871">
    <property type="entry name" value="DabA"/>
    <property type="match status" value="1"/>
</dbReference>
<organism evidence="8 9">
    <name type="scientific">Acidihalobacter aeolianus</name>
    <dbReference type="NCBI Taxonomy" id="2792603"/>
    <lineage>
        <taxon>Bacteria</taxon>
        <taxon>Pseudomonadati</taxon>
        <taxon>Pseudomonadota</taxon>
        <taxon>Gammaproteobacteria</taxon>
        <taxon>Chromatiales</taxon>
        <taxon>Ectothiorhodospiraceae</taxon>
        <taxon>Acidihalobacter</taxon>
    </lineage>
</organism>
<evidence type="ECO:0000256" key="3">
    <source>
        <dbReference type="ARBA" id="ARBA00022723"/>
    </source>
</evidence>
<proteinExistence type="inferred from homology"/>
<feature type="binding site" evidence="6">
    <location>
        <position position="461"/>
    </location>
    <ligand>
        <name>Zn(2+)</name>
        <dbReference type="ChEBI" id="CHEBI:29105"/>
    </ligand>
</feature>
<feature type="binding site" evidence="6">
    <location>
        <position position="732"/>
    </location>
    <ligand>
        <name>Zn(2+)</name>
        <dbReference type="ChEBI" id="CHEBI:29105"/>
    </ligand>
</feature>
<comment type="similarity">
    <text evidence="6">Belongs to the inorganic carbon transporter (TC 9.A.2) DabA family.</text>
</comment>
<keyword evidence="3 6" id="KW-0479">Metal-binding</keyword>
<dbReference type="GO" id="GO:0005886">
    <property type="term" value="C:plasma membrane"/>
    <property type="evidence" value="ECO:0007669"/>
    <property type="project" value="UniProtKB-SubCell"/>
</dbReference>
<feature type="binding site" evidence="6">
    <location>
        <position position="717"/>
    </location>
    <ligand>
        <name>Zn(2+)</name>
        <dbReference type="ChEBI" id="CHEBI:29105"/>
    </ligand>
</feature>
<gene>
    <name evidence="6" type="primary">dabA</name>
    <name evidence="8" type="ORF">BJI67_14225</name>
</gene>
<dbReference type="Pfam" id="PF10070">
    <property type="entry name" value="DabA"/>
    <property type="match status" value="1"/>
</dbReference>
<dbReference type="Proteomes" id="UP000095342">
    <property type="component" value="Chromosome"/>
</dbReference>
<comment type="subcellular location">
    <subcellularLocation>
        <location evidence="6">Cell membrane</location>
        <topology evidence="6">Peripheral membrane protein</topology>
    </subcellularLocation>
</comment>
<feature type="binding site" evidence="6">
    <location>
        <position position="459"/>
    </location>
    <ligand>
        <name>Zn(2+)</name>
        <dbReference type="ChEBI" id="CHEBI:29105"/>
    </ligand>
</feature>
<evidence type="ECO:0000256" key="4">
    <source>
        <dbReference type="ARBA" id="ARBA00022833"/>
    </source>
</evidence>
<keyword evidence="5 6" id="KW-0472">Membrane</keyword>
<dbReference type="InterPro" id="IPR018752">
    <property type="entry name" value="DabA"/>
</dbReference>
<reference evidence="8 9" key="1">
    <citation type="submission" date="2016-09" db="EMBL/GenBank/DDBJ databases">
        <title>Acidihalobacter prosperus V6 (DSM14174).</title>
        <authorList>
            <person name="Khaleque H.N."/>
            <person name="Ramsay J.P."/>
            <person name="Murphy R.J.T."/>
            <person name="Kaksonen A.H."/>
            <person name="Boxall N.J."/>
            <person name="Watkin E.L.J."/>
        </authorList>
    </citation>
    <scope>NUCLEOTIDE SEQUENCE [LARGE SCALE GENOMIC DNA]</scope>
    <source>
        <strain evidence="8 9">V6</strain>
    </source>
</reference>
<dbReference type="EMBL" id="CP017448">
    <property type="protein sequence ID" value="AOV18065.1"/>
    <property type="molecule type" value="Genomic_DNA"/>
</dbReference>
<protein>
    <recommendedName>
        <fullName evidence="6">Probable inorganic carbon transporter subunit DabA</fullName>
    </recommendedName>
</protein>
<evidence type="ECO:0000256" key="7">
    <source>
        <dbReference type="SAM" id="MobiDB-lite"/>
    </source>
</evidence>
<dbReference type="GO" id="GO:0008270">
    <property type="term" value="F:zinc ion binding"/>
    <property type="evidence" value="ECO:0007669"/>
    <property type="project" value="UniProtKB-UniRule"/>
</dbReference>
<sequence>MTLPLSLALKIRSMVYVAGEAIPNFWPMRSFIHHNPLHGLEHLPFDQAVARGEALFHARGYLPRTEYQRYLAEGKIHQVRLAEQIETFCEDRRIAADLRPLLLHLATRVASPVTGELKLASHADIALRLQDQPTLDPAHPLPEILRELLHRSLGHARPIYDAIDALFATDIGSTLDDLLIKSCLDFFDEGQSAWGMPNREEGLYRAWRQLALHNLRFKLRGLDMERLITRAQQPETMIAQVMEALKIPESRWVDYFTRELTRLHGWAGFIRWRAHTKNYHWQKNYPADLVDLLALRLSLSLALLQEHQKRLPWASVDATALHDFIDTDTERAFLQHELNTGEILPAFALEIEETLACGSGKTIARLCQRYAETLREHEIAEQTARVRELASGARVDLGTIPPETIETLVDTLAEFERNEGMLWLRAMEATATESLLNGLNLAPPTESAGKRPFAQALFCIDTRSEPIRRRLESIGDYQTYGIAGFFGVPMSFIELGKGSEAHLCPAVVTPRNLTLEMSIDQLEENHALSALEHALHELKESIVAPFATVEAVGLLFGFDMFGKTLAPAVYNRWRERLQPPKPATRLLLDKLTSEQADSIVRAVQRALIVIALRQELGRQDESIPDDVTRELREAALEHQPASPELQTRLDVSTQQLDALLHRLREHYRINRGEASRQMEQLARIGFSLREQTRFVVQALSSIGLTGNFSRFVLLVGHGSQSHNNPYESALDCGACGGNLGINNARALAHMANKPEIRNRLRERGIDIPEDTWFIPAIHNTTTDEIVLHDVELLPAGHLLYIDRLRKGLRAASRLSAQERIPTLVQLPAPPDAGKAEKLARRNAMDWSQVRPEWGLSRNAYFIIGRRQLTQGTSLQARAFLHSYDWRVDPRRRLLENILTGPLVVGQWINMEHYFSAVDNEHYGSGSKVYHNVAGRFAVMSGNIGDLRTGLPAQTVLKDGRPYHDPVRLICVIEAPFAHACDALNAVASVKSLVHNGWVRLLVVDPETGTTHHFDDARREWSEYAPPTSDSATPLLESAAR</sequence>